<organism evidence="2 3">
    <name type="scientific">Pseudobacteroides cellulosolvens ATCC 35603 = DSM 2933</name>
    <dbReference type="NCBI Taxonomy" id="398512"/>
    <lineage>
        <taxon>Bacteria</taxon>
        <taxon>Bacillati</taxon>
        <taxon>Bacillota</taxon>
        <taxon>Clostridia</taxon>
        <taxon>Eubacteriales</taxon>
        <taxon>Oscillospiraceae</taxon>
        <taxon>Pseudobacteroides</taxon>
    </lineage>
</organism>
<name>A0A0L6JP66_9FIRM</name>
<dbReference type="OrthoDB" id="9803733at2"/>
<proteinExistence type="predicted"/>
<evidence type="ECO:0000313" key="2">
    <source>
        <dbReference type="EMBL" id="KNY27574.1"/>
    </source>
</evidence>
<dbReference type="AlphaFoldDB" id="A0A0L6JP66"/>
<dbReference type="STRING" id="398512.Bccel_2845"/>
<keyword evidence="3" id="KW-1185">Reference proteome</keyword>
<sequence length="221" mass="26316">MNYFSDTSISWRAKGILCYFLSDKNRKLKPKDIEEISKEGRDAVYSAINELLDNGYIQRVEIREKGRFIAVEYKVNDLKIPYTEIKEMDKINQSVSQHSVIPENKEYSEIERYFKELIKYDQMVLVYKEKDIELLDEIVLNIMDMYYSEYTTVNRDRKPQAIIRPVLSKLDPGKVTYILEQYKSVTTEIKNVKGYLQTVIYNSVFEEKSKYENWKKIIYGD</sequence>
<accession>A0A0L6JP66</accession>
<reference evidence="3" key="1">
    <citation type="submission" date="2015-07" db="EMBL/GenBank/DDBJ databases">
        <title>Near-Complete Genome Sequence of the Cellulolytic Bacterium Bacteroides (Pseudobacteroides) cellulosolvens ATCC 35603.</title>
        <authorList>
            <person name="Dassa B."/>
            <person name="Utturkar S.M."/>
            <person name="Klingeman D.M."/>
            <person name="Hurt R.A."/>
            <person name="Keller M."/>
            <person name="Xu J."/>
            <person name="Reddy Y.H.K."/>
            <person name="Borovok I."/>
            <person name="Grinberg I.R."/>
            <person name="Lamed R."/>
            <person name="Zhivin O."/>
            <person name="Bayer E.A."/>
            <person name="Brown S.D."/>
        </authorList>
    </citation>
    <scope>NUCLEOTIDE SEQUENCE [LARGE SCALE GENOMIC DNA]</scope>
    <source>
        <strain evidence="3">DSM 2933</strain>
    </source>
</reference>
<evidence type="ECO:0000313" key="3">
    <source>
        <dbReference type="Proteomes" id="UP000036923"/>
    </source>
</evidence>
<evidence type="ECO:0000259" key="1">
    <source>
        <dbReference type="Pfam" id="PF19481"/>
    </source>
</evidence>
<protein>
    <recommendedName>
        <fullName evidence="1">DUF6017 domain-containing protein</fullName>
    </recommendedName>
</protein>
<comment type="caution">
    <text evidence="2">The sequence shown here is derived from an EMBL/GenBank/DDBJ whole genome shotgun (WGS) entry which is preliminary data.</text>
</comment>
<feature type="domain" description="DUF6017" evidence="1">
    <location>
        <begin position="107"/>
        <end position="203"/>
    </location>
</feature>
<dbReference type="Pfam" id="PF19481">
    <property type="entry name" value="DUF6017"/>
    <property type="match status" value="1"/>
</dbReference>
<gene>
    <name evidence="2" type="ORF">Bccel_2845</name>
</gene>
<dbReference type="Proteomes" id="UP000036923">
    <property type="component" value="Unassembled WGS sequence"/>
</dbReference>
<dbReference type="RefSeq" id="WP_036945581.1">
    <property type="nucleotide sequence ID" value="NZ_JQKC01000059.1"/>
</dbReference>
<dbReference type="EMBL" id="LGTC01000001">
    <property type="protein sequence ID" value="KNY27574.1"/>
    <property type="molecule type" value="Genomic_DNA"/>
</dbReference>
<dbReference type="InterPro" id="IPR046059">
    <property type="entry name" value="DUF6017"/>
</dbReference>